<dbReference type="Pfam" id="PF02518">
    <property type="entry name" value="HATPase_c"/>
    <property type="match status" value="1"/>
</dbReference>
<dbReference type="EC" id="2.7.13.3" evidence="2"/>
<evidence type="ECO:0000256" key="6">
    <source>
        <dbReference type="ARBA" id="ARBA00022777"/>
    </source>
</evidence>
<evidence type="ECO:0000256" key="4">
    <source>
        <dbReference type="ARBA" id="ARBA00022679"/>
    </source>
</evidence>
<accession>A0A2A8CW99</accession>
<keyword evidence="4" id="KW-0808">Transferase</keyword>
<dbReference type="Proteomes" id="UP000220102">
    <property type="component" value="Unassembled WGS sequence"/>
</dbReference>
<evidence type="ECO:0000256" key="3">
    <source>
        <dbReference type="ARBA" id="ARBA00022553"/>
    </source>
</evidence>
<dbReference type="GO" id="GO:0005524">
    <property type="term" value="F:ATP binding"/>
    <property type="evidence" value="ECO:0007669"/>
    <property type="project" value="UniProtKB-KW"/>
</dbReference>
<dbReference type="Pfam" id="PF07730">
    <property type="entry name" value="HisKA_3"/>
    <property type="match status" value="1"/>
</dbReference>
<dbReference type="SUPFAM" id="SSF55874">
    <property type="entry name" value="ATPase domain of HSP90 chaperone/DNA topoisomerase II/histidine kinase"/>
    <property type="match status" value="1"/>
</dbReference>
<sequence>MLATPTHETEETCDNALHPHIFDLDHVEIPIILIEQTGAIAAMNECGLAVLQVNDTSQARTDFVDRCVAPSDQRDVRETIRKVLERGEEDRSFKVRFRWRNRSGTENDASHRQSIDGGATPSTMEARMRAWDTDEGPFVVVSLIDRSKESELNQVVANISENERCRIGEDLHDLVASRITAISIRLQNLMSRIDKEEPDQLRQSLSPILDDVWSVSCDVPSLSHTLYPVEIADTSLAEALQNLVNTFDERHEPTFQYLGDPFEERPDDVETATHLYRIAYEALNNALHHANANHVWIDLSAAGDILELSIWDDGRGISNGTSSGGLGLHLMQCRADVIGAELKVMPAPRGGTLVRCLWQNRCTSNTDDGMRHTLN</sequence>
<proteinExistence type="predicted"/>
<feature type="domain" description="Histidine kinase/HSP90-like ATPase" evidence="9">
    <location>
        <begin position="270"/>
        <end position="362"/>
    </location>
</feature>
<dbReference type="InterPro" id="IPR050482">
    <property type="entry name" value="Sensor_HK_TwoCompSys"/>
</dbReference>
<dbReference type="InterPro" id="IPR003594">
    <property type="entry name" value="HATPase_dom"/>
</dbReference>
<dbReference type="GO" id="GO:0046983">
    <property type="term" value="F:protein dimerization activity"/>
    <property type="evidence" value="ECO:0007669"/>
    <property type="project" value="InterPro"/>
</dbReference>
<dbReference type="AlphaFoldDB" id="A0A2A8CW99"/>
<keyword evidence="5" id="KW-0547">Nucleotide-binding</keyword>
<comment type="catalytic activity">
    <reaction evidence="1">
        <text>ATP + protein L-histidine = ADP + protein N-phospho-L-histidine.</text>
        <dbReference type="EC" id="2.7.13.3"/>
    </reaction>
</comment>
<evidence type="ECO:0000313" key="11">
    <source>
        <dbReference type="Proteomes" id="UP000220102"/>
    </source>
</evidence>
<dbReference type="PANTHER" id="PTHR24421:SF10">
    <property type="entry name" value="NITRATE_NITRITE SENSOR PROTEIN NARQ"/>
    <property type="match status" value="1"/>
</dbReference>
<dbReference type="Gene3D" id="1.20.5.1930">
    <property type="match status" value="1"/>
</dbReference>
<evidence type="ECO:0000256" key="7">
    <source>
        <dbReference type="ARBA" id="ARBA00022840"/>
    </source>
</evidence>
<evidence type="ECO:0000256" key="1">
    <source>
        <dbReference type="ARBA" id="ARBA00000085"/>
    </source>
</evidence>
<evidence type="ECO:0000313" key="10">
    <source>
        <dbReference type="EMBL" id="PEN12926.1"/>
    </source>
</evidence>
<name>A0A2A8CW99_9BACT</name>
<keyword evidence="3" id="KW-0597">Phosphoprotein</keyword>
<dbReference type="EMBL" id="PDEQ01000006">
    <property type="protein sequence ID" value="PEN12926.1"/>
    <property type="molecule type" value="Genomic_DNA"/>
</dbReference>
<keyword evidence="7" id="KW-0067">ATP-binding</keyword>
<protein>
    <recommendedName>
        <fullName evidence="2">histidine kinase</fullName>
        <ecNumber evidence="2">2.7.13.3</ecNumber>
    </recommendedName>
</protein>
<dbReference type="Gene3D" id="3.30.565.10">
    <property type="entry name" value="Histidine kinase-like ATPase, C-terminal domain"/>
    <property type="match status" value="1"/>
</dbReference>
<dbReference type="CDD" id="cd16917">
    <property type="entry name" value="HATPase_UhpB-NarQ-NarX-like"/>
    <property type="match status" value="1"/>
</dbReference>
<dbReference type="SMART" id="SM00387">
    <property type="entry name" value="HATPase_c"/>
    <property type="match status" value="1"/>
</dbReference>
<dbReference type="PANTHER" id="PTHR24421">
    <property type="entry name" value="NITRATE/NITRITE SENSOR PROTEIN NARX-RELATED"/>
    <property type="match status" value="1"/>
</dbReference>
<organism evidence="10 11">
    <name type="scientific">Longibacter salinarum</name>
    <dbReference type="NCBI Taxonomy" id="1850348"/>
    <lineage>
        <taxon>Bacteria</taxon>
        <taxon>Pseudomonadati</taxon>
        <taxon>Rhodothermota</taxon>
        <taxon>Rhodothermia</taxon>
        <taxon>Rhodothermales</taxon>
        <taxon>Salisaetaceae</taxon>
        <taxon>Longibacter</taxon>
    </lineage>
</organism>
<keyword evidence="11" id="KW-1185">Reference proteome</keyword>
<dbReference type="Gene3D" id="3.30.450.20">
    <property type="entry name" value="PAS domain"/>
    <property type="match status" value="1"/>
</dbReference>
<keyword evidence="8" id="KW-0902">Two-component regulatory system</keyword>
<reference evidence="10 11" key="1">
    <citation type="submission" date="2017-10" db="EMBL/GenBank/DDBJ databases">
        <title>Draft genome of Longibacter Salinarum.</title>
        <authorList>
            <person name="Goh K.M."/>
            <person name="Shamsir M.S."/>
            <person name="Lim S.W."/>
        </authorList>
    </citation>
    <scope>NUCLEOTIDE SEQUENCE [LARGE SCALE GENOMIC DNA]</scope>
    <source>
        <strain evidence="10 11">KCTC 52045</strain>
    </source>
</reference>
<gene>
    <name evidence="10" type="ORF">CRI94_13060</name>
</gene>
<dbReference type="RefSeq" id="WP_098076469.1">
    <property type="nucleotide sequence ID" value="NZ_PDEQ01000006.1"/>
</dbReference>
<evidence type="ECO:0000256" key="8">
    <source>
        <dbReference type="ARBA" id="ARBA00023012"/>
    </source>
</evidence>
<dbReference type="GO" id="GO:0000155">
    <property type="term" value="F:phosphorelay sensor kinase activity"/>
    <property type="evidence" value="ECO:0007669"/>
    <property type="project" value="InterPro"/>
</dbReference>
<dbReference type="InterPro" id="IPR036890">
    <property type="entry name" value="HATPase_C_sf"/>
</dbReference>
<evidence type="ECO:0000259" key="9">
    <source>
        <dbReference type="SMART" id="SM00387"/>
    </source>
</evidence>
<keyword evidence="6" id="KW-0418">Kinase</keyword>
<evidence type="ECO:0000256" key="2">
    <source>
        <dbReference type="ARBA" id="ARBA00012438"/>
    </source>
</evidence>
<evidence type="ECO:0000256" key="5">
    <source>
        <dbReference type="ARBA" id="ARBA00022741"/>
    </source>
</evidence>
<dbReference type="GO" id="GO:0016020">
    <property type="term" value="C:membrane"/>
    <property type="evidence" value="ECO:0007669"/>
    <property type="project" value="InterPro"/>
</dbReference>
<dbReference type="InterPro" id="IPR011712">
    <property type="entry name" value="Sig_transdc_His_kin_sub3_dim/P"/>
</dbReference>
<comment type="caution">
    <text evidence="10">The sequence shown here is derived from an EMBL/GenBank/DDBJ whole genome shotgun (WGS) entry which is preliminary data.</text>
</comment>
<dbReference type="OrthoDB" id="5401121at2"/>